<evidence type="ECO:0008006" key="4">
    <source>
        <dbReference type="Google" id="ProtNLM"/>
    </source>
</evidence>
<evidence type="ECO:0000313" key="3">
    <source>
        <dbReference type="Proteomes" id="UP000035199"/>
    </source>
</evidence>
<keyword evidence="3" id="KW-1185">Reference proteome</keyword>
<dbReference type="RefSeq" id="WP_047262955.1">
    <property type="nucleotide sequence ID" value="NZ_CP011542.1"/>
</dbReference>
<dbReference type="STRING" id="571915.CMUST_13785"/>
<name>A0A0G3H0W1_9CORY</name>
<reference evidence="2 3" key="1">
    <citation type="journal article" date="2015" name="Genome Announc.">
        <title>Complete Genome Sequence of the Type Strain Corynebacterium mustelae DSM 45274, Isolated from Various Tissues of a Male Ferret with Lethal Sepsis.</title>
        <authorList>
            <person name="Ruckert C."/>
            <person name="Eimer J."/>
            <person name="Winkler A."/>
            <person name="Tauch A."/>
        </authorList>
    </citation>
    <scope>NUCLEOTIDE SEQUENCE [LARGE SCALE GENOMIC DNA]</scope>
    <source>
        <strain evidence="2 3">DSM 45274</strain>
    </source>
</reference>
<accession>A0A0G3H0W1</accession>
<gene>
    <name evidence="2" type="ORF">CMUST_13785</name>
</gene>
<feature type="transmembrane region" description="Helical" evidence="1">
    <location>
        <begin position="107"/>
        <end position="127"/>
    </location>
</feature>
<keyword evidence="1" id="KW-0472">Membrane</keyword>
<protein>
    <recommendedName>
        <fullName evidence="4">DUF2975 domain-containing protein</fullName>
    </recommendedName>
</protein>
<reference evidence="3" key="2">
    <citation type="submission" date="2015-05" db="EMBL/GenBank/DDBJ databases">
        <title>Complete genome sequence of Corynebacterium mustelae DSM 45274, isolated from various tissues of a male ferret with lethal sepsis.</title>
        <authorList>
            <person name="Ruckert C."/>
            <person name="Albersmeier A."/>
            <person name="Winkler A."/>
            <person name="Tauch A."/>
        </authorList>
    </citation>
    <scope>NUCLEOTIDE SEQUENCE [LARGE SCALE GENOMIC DNA]</scope>
    <source>
        <strain evidence="3">DSM 45274</strain>
    </source>
</reference>
<dbReference type="PATRIC" id="fig|571915.4.peg.2959"/>
<feature type="transmembrane region" description="Helical" evidence="1">
    <location>
        <begin position="17"/>
        <end position="38"/>
    </location>
</feature>
<dbReference type="Proteomes" id="UP000035199">
    <property type="component" value="Chromosome"/>
</dbReference>
<feature type="transmembrane region" description="Helical" evidence="1">
    <location>
        <begin position="147"/>
        <end position="167"/>
    </location>
</feature>
<proteinExistence type="predicted"/>
<dbReference type="OrthoDB" id="4409563at2"/>
<dbReference type="EMBL" id="CP011542">
    <property type="protein sequence ID" value="AKK07051.1"/>
    <property type="molecule type" value="Genomic_DNA"/>
</dbReference>
<evidence type="ECO:0000256" key="1">
    <source>
        <dbReference type="SAM" id="Phobius"/>
    </source>
</evidence>
<organism evidence="2 3">
    <name type="scientific">Corynebacterium mustelae</name>
    <dbReference type="NCBI Taxonomy" id="571915"/>
    <lineage>
        <taxon>Bacteria</taxon>
        <taxon>Bacillati</taxon>
        <taxon>Actinomycetota</taxon>
        <taxon>Actinomycetes</taxon>
        <taxon>Mycobacteriales</taxon>
        <taxon>Corynebacteriaceae</taxon>
        <taxon>Corynebacterium</taxon>
    </lineage>
</organism>
<dbReference type="KEGG" id="cmv:CMUST_13785"/>
<evidence type="ECO:0000313" key="2">
    <source>
        <dbReference type="EMBL" id="AKK07051.1"/>
    </source>
</evidence>
<sequence>MVNAGNELRKEQRDLKFLLVAYGLAVVFTIGDFVDLLWRGQVAHKLAYAIGDAGNAGMILLSRVEPAAAGFLVAGVVIKWLAIIGGFTALALVIGQALRGQFFTAKNSTYFTVTISAFVMYLCGIFVQNMGANYVAAQFEIADWWEFRLGGQEVAIVYGVFVTLFFFRLVTRKGIQMQEDQEGLV</sequence>
<dbReference type="AlphaFoldDB" id="A0A0G3H0W1"/>
<keyword evidence="1" id="KW-1133">Transmembrane helix</keyword>
<keyword evidence="1" id="KW-0812">Transmembrane</keyword>
<feature type="transmembrane region" description="Helical" evidence="1">
    <location>
        <begin position="68"/>
        <end position="95"/>
    </location>
</feature>